<evidence type="ECO:0000313" key="2">
    <source>
        <dbReference type="Proteomes" id="UP000761534"/>
    </source>
</evidence>
<dbReference type="VEuPathDB" id="FungiDB:TRICI_005396"/>
<gene>
    <name evidence="1" type="ORF">TRICI_005396</name>
</gene>
<sequence>MSVFSLVRRCTTSWKPLISKLLEPTKEWSLASCNPNPVVVFWGTPPDSLGSLRSILWVACSSFYSLKPRRVTGVQGASPCNPNPVVVFSIENSTAVQGTSVSYKKKQIVPVCFAEAIGHPKLATGLRTCS</sequence>
<comment type="caution">
    <text evidence="1">The sequence shown here is derived from an EMBL/GenBank/DDBJ whole genome shotgun (WGS) entry which is preliminary data.</text>
</comment>
<proteinExistence type="predicted"/>
<evidence type="ECO:0000313" key="1">
    <source>
        <dbReference type="EMBL" id="KAA8904699.1"/>
    </source>
</evidence>
<reference evidence="1" key="1">
    <citation type="journal article" date="2019" name="G3 (Bethesda)">
        <title>Genome Assemblies of Two Rare Opportunistic Yeast Pathogens: Diutina rugosa (syn. Candida rugosa) and Trichomonascus ciferrii (syn. Candida ciferrii).</title>
        <authorList>
            <person name="Mixao V."/>
            <person name="Saus E."/>
            <person name="Hansen A.P."/>
            <person name="Lass-Florl C."/>
            <person name="Gabaldon T."/>
        </authorList>
    </citation>
    <scope>NUCLEOTIDE SEQUENCE</scope>
    <source>
        <strain evidence="1">CBS 4856</strain>
    </source>
</reference>
<dbReference type="AlphaFoldDB" id="A0A642USL0"/>
<dbReference type="EMBL" id="SWFS01000425">
    <property type="protein sequence ID" value="KAA8904699.1"/>
    <property type="molecule type" value="Genomic_DNA"/>
</dbReference>
<dbReference type="Proteomes" id="UP000761534">
    <property type="component" value="Unassembled WGS sequence"/>
</dbReference>
<protein>
    <submittedName>
        <fullName evidence="1">Uncharacterized protein</fullName>
    </submittedName>
</protein>
<organism evidence="1 2">
    <name type="scientific">Trichomonascus ciferrii</name>
    <dbReference type="NCBI Taxonomy" id="44093"/>
    <lineage>
        <taxon>Eukaryota</taxon>
        <taxon>Fungi</taxon>
        <taxon>Dikarya</taxon>
        <taxon>Ascomycota</taxon>
        <taxon>Saccharomycotina</taxon>
        <taxon>Dipodascomycetes</taxon>
        <taxon>Dipodascales</taxon>
        <taxon>Trichomonascaceae</taxon>
        <taxon>Trichomonascus</taxon>
        <taxon>Trichomonascus ciferrii complex</taxon>
    </lineage>
</organism>
<accession>A0A642USL0</accession>
<keyword evidence="2" id="KW-1185">Reference proteome</keyword>
<name>A0A642USL0_9ASCO</name>